<name>A0A0V1H6D5_9BILA</name>
<organism evidence="2 3">
    <name type="scientific">Trichinella zimbabwensis</name>
    <dbReference type="NCBI Taxonomy" id="268475"/>
    <lineage>
        <taxon>Eukaryota</taxon>
        <taxon>Metazoa</taxon>
        <taxon>Ecdysozoa</taxon>
        <taxon>Nematoda</taxon>
        <taxon>Enoplea</taxon>
        <taxon>Dorylaimia</taxon>
        <taxon>Trichinellida</taxon>
        <taxon>Trichinellidae</taxon>
        <taxon>Trichinella</taxon>
    </lineage>
</organism>
<evidence type="ECO:0000313" key="2">
    <source>
        <dbReference type="EMBL" id="KRZ06222.1"/>
    </source>
</evidence>
<protein>
    <submittedName>
        <fullName evidence="2">Uncharacterized protein</fullName>
    </submittedName>
</protein>
<proteinExistence type="predicted"/>
<evidence type="ECO:0000313" key="3">
    <source>
        <dbReference type="Proteomes" id="UP000055024"/>
    </source>
</evidence>
<evidence type="ECO:0000256" key="1">
    <source>
        <dbReference type="SAM" id="MobiDB-lite"/>
    </source>
</evidence>
<dbReference type="EMBL" id="JYDP01000123">
    <property type="protein sequence ID" value="KRZ06222.1"/>
    <property type="molecule type" value="Genomic_DNA"/>
</dbReference>
<comment type="caution">
    <text evidence="2">The sequence shown here is derived from an EMBL/GenBank/DDBJ whole genome shotgun (WGS) entry which is preliminary data.</text>
</comment>
<reference evidence="2 3" key="1">
    <citation type="submission" date="2015-01" db="EMBL/GenBank/DDBJ databases">
        <title>Evolution of Trichinella species and genotypes.</title>
        <authorList>
            <person name="Korhonen P.K."/>
            <person name="Edoardo P."/>
            <person name="Giuseppe L.R."/>
            <person name="Gasser R.B."/>
        </authorList>
    </citation>
    <scope>NUCLEOTIDE SEQUENCE [LARGE SCALE GENOMIC DNA]</scope>
    <source>
        <strain evidence="2">ISS1029</strain>
    </source>
</reference>
<feature type="region of interest" description="Disordered" evidence="1">
    <location>
        <begin position="73"/>
        <end position="97"/>
    </location>
</feature>
<keyword evidence="3" id="KW-1185">Reference proteome</keyword>
<sequence length="97" mass="11044">MKLGQDYASIKKEQAKNPVQFQHLSASLIESSVTISTSAQIRRPSFHSHSYSYSYSRSTLKGLMQKEKTRWHPADLDDPVNFNGNLSPIDNDGWMNE</sequence>
<dbReference type="Proteomes" id="UP000055024">
    <property type="component" value="Unassembled WGS sequence"/>
</dbReference>
<gene>
    <name evidence="2" type="ORF">T11_1607</name>
</gene>
<dbReference type="AlphaFoldDB" id="A0A0V1H6D5"/>
<accession>A0A0V1H6D5</accession>